<protein>
    <recommendedName>
        <fullName evidence="5">Tubulin--tyrosine ligase-like protein 9</fullName>
    </recommendedName>
</protein>
<dbReference type="GO" id="GO:0000226">
    <property type="term" value="P:microtubule cytoskeleton organization"/>
    <property type="evidence" value="ECO:0007669"/>
    <property type="project" value="TreeGrafter"/>
</dbReference>
<dbReference type="Gene3D" id="3.30.470.20">
    <property type="entry name" value="ATP-grasp fold, B domain"/>
    <property type="match status" value="1"/>
</dbReference>
<comment type="similarity">
    <text evidence="1">Belongs to the tubulin--tyrosine ligase family.</text>
</comment>
<dbReference type="GO" id="GO:0070740">
    <property type="term" value="F:tubulin-glutamic acid ligase activity"/>
    <property type="evidence" value="ECO:0007669"/>
    <property type="project" value="TreeGrafter"/>
</dbReference>
<dbReference type="PANTHER" id="PTHR12241:SF39">
    <property type="entry name" value="TUBULIN POLYGLUTAMYLASE TTLL9-RELATED"/>
    <property type="match status" value="1"/>
</dbReference>
<evidence type="ECO:0000313" key="7">
    <source>
        <dbReference type="EMBL" id="GET87746.1"/>
    </source>
</evidence>
<accession>A0A640KDH8</accession>
<evidence type="ECO:0000256" key="2">
    <source>
        <dbReference type="ARBA" id="ARBA00022598"/>
    </source>
</evidence>
<gene>
    <name evidence="7" type="ORF">LtaPh_1803900</name>
</gene>
<proteinExistence type="inferred from homology"/>
<dbReference type="PANTHER" id="PTHR12241">
    <property type="entry name" value="TUBULIN POLYGLUTAMYLASE"/>
    <property type="match status" value="1"/>
</dbReference>
<dbReference type="Gene3D" id="3.30.1490.20">
    <property type="entry name" value="ATP-grasp fold, A domain"/>
    <property type="match status" value="1"/>
</dbReference>
<dbReference type="EMBL" id="BLBS01000023">
    <property type="protein sequence ID" value="GET87746.1"/>
    <property type="molecule type" value="Genomic_DNA"/>
</dbReference>
<evidence type="ECO:0000256" key="5">
    <source>
        <dbReference type="ARBA" id="ARBA00030445"/>
    </source>
</evidence>
<keyword evidence="4" id="KW-0067">ATP-binding</keyword>
<evidence type="ECO:0000256" key="3">
    <source>
        <dbReference type="ARBA" id="ARBA00022741"/>
    </source>
</evidence>
<dbReference type="InterPro" id="IPR004344">
    <property type="entry name" value="TTL/TTLL_fam"/>
</dbReference>
<keyword evidence="2 7" id="KW-0436">Ligase</keyword>
<dbReference type="GO" id="GO:0005524">
    <property type="term" value="F:ATP binding"/>
    <property type="evidence" value="ECO:0007669"/>
    <property type="project" value="UniProtKB-KW"/>
</dbReference>
<dbReference type="InterPro" id="IPR013815">
    <property type="entry name" value="ATP_grasp_subdomain_1"/>
</dbReference>
<dbReference type="GO" id="GO:0036064">
    <property type="term" value="C:ciliary basal body"/>
    <property type="evidence" value="ECO:0007669"/>
    <property type="project" value="TreeGrafter"/>
</dbReference>
<keyword evidence="8" id="KW-1185">Reference proteome</keyword>
<feature type="region of interest" description="Disordered" evidence="6">
    <location>
        <begin position="84"/>
        <end position="106"/>
    </location>
</feature>
<dbReference type="AlphaFoldDB" id="A0A640KDH8"/>
<dbReference type="Pfam" id="PF03133">
    <property type="entry name" value="TTL"/>
    <property type="match status" value="1"/>
</dbReference>
<dbReference type="GO" id="GO:0015631">
    <property type="term" value="F:tubulin binding"/>
    <property type="evidence" value="ECO:0007669"/>
    <property type="project" value="TreeGrafter"/>
</dbReference>
<name>A0A640KDH8_LEITA</name>
<evidence type="ECO:0000256" key="1">
    <source>
        <dbReference type="ARBA" id="ARBA00006820"/>
    </source>
</evidence>
<comment type="caution">
    <text evidence="7">The sequence shown here is derived from an EMBL/GenBank/DDBJ whole genome shotgun (WGS) entry which is preliminary data.</text>
</comment>
<dbReference type="PROSITE" id="PS51221">
    <property type="entry name" value="TTL"/>
    <property type="match status" value="1"/>
</dbReference>
<dbReference type="SUPFAM" id="SSF56059">
    <property type="entry name" value="Glutathione synthetase ATP-binding domain-like"/>
    <property type="match status" value="1"/>
</dbReference>
<keyword evidence="3" id="KW-0547">Nucleotide-binding</keyword>
<evidence type="ECO:0000256" key="6">
    <source>
        <dbReference type="SAM" id="MobiDB-lite"/>
    </source>
</evidence>
<reference evidence="7" key="1">
    <citation type="submission" date="2019-11" db="EMBL/GenBank/DDBJ databases">
        <title>Leishmania tarentolae CDS.</title>
        <authorList>
            <person name="Goto Y."/>
            <person name="Yamagishi J."/>
        </authorList>
    </citation>
    <scope>NUCLEOTIDE SEQUENCE [LARGE SCALE GENOMIC DNA]</scope>
    <source>
        <strain evidence="7">Parrot Tar II</strain>
    </source>
</reference>
<evidence type="ECO:0000256" key="4">
    <source>
        <dbReference type="ARBA" id="ARBA00022840"/>
    </source>
</evidence>
<dbReference type="Proteomes" id="UP000419144">
    <property type="component" value="Unassembled WGS sequence"/>
</dbReference>
<sequence>MARLSLPAWCHPWRIHSGAGCRCLWWYVRFSRRQRGSQTRTFSVPLKPMAIESFNKDSSRLPHPHPLRSPFFFSALHVQLHGPHQSSRSGVAEPTGTDNGPAPPPPPTPPIYSLLTCCLCVICAQAASRLSLYCRPSAAAPARLPLPFYVSSARGRVRALKSSAEMEHRRGRTGPIRFRCFLRNTILDVMRCRGWIETDSETDWDYYWADVSWIRESYDGLRLDDHQRLNHFRNHYELTRKDTMVRNIKRMVKALEKDGDTEEVAAAWDFFPVTFSLPQDYGLFEQEFRRHPNTIWIMKPPAKAQGKGIFLFSKLSQISEWRREFKLRHGYLTNSSGGGGGGSMGGGGSTGASLGGAGGGGGSSCTGSSLGSVYGVPEQVEPYLAQRYIANPHLVGGKKYDLRIYVLVQSYQPLTVWLHRTGFARFCHHRYSLDDIDNTYIHVTNVAVQKTYPKYTAASGCKFGIRNLRTIFTATHRAARTNQLFGDIQQMIMRTLFSVQKLILQDKHCSELYGYDVMIDDALHPWLIETNASPSLTAETPADYHLKFNMLKDMFDVIDMEGRRSGEEDRVGGFDLIWANGPVGVSTNDNQKTMISSYLGCANELEIPMSQLRLPPRLQNHTSSERPLT</sequence>
<organism evidence="7 8">
    <name type="scientific">Leishmania tarentolae</name>
    <name type="common">Sauroleishmania tarentolae</name>
    <dbReference type="NCBI Taxonomy" id="5689"/>
    <lineage>
        <taxon>Eukaryota</taxon>
        <taxon>Discoba</taxon>
        <taxon>Euglenozoa</taxon>
        <taxon>Kinetoplastea</taxon>
        <taxon>Metakinetoplastina</taxon>
        <taxon>Trypanosomatida</taxon>
        <taxon>Trypanosomatidae</taxon>
        <taxon>Leishmaniinae</taxon>
        <taxon>Leishmania</taxon>
        <taxon>lizard Leishmania</taxon>
    </lineage>
</organism>
<dbReference type="OrthoDB" id="202825at2759"/>
<evidence type="ECO:0000313" key="8">
    <source>
        <dbReference type="Proteomes" id="UP000419144"/>
    </source>
</evidence>
<dbReference type="VEuPathDB" id="TriTrypDB:LtaPh_1803900"/>